<dbReference type="Pfam" id="PF13637">
    <property type="entry name" value="Ank_4"/>
    <property type="match status" value="1"/>
</dbReference>
<dbReference type="PROSITE" id="PS50088">
    <property type="entry name" value="ANK_REPEAT"/>
    <property type="match status" value="3"/>
</dbReference>
<evidence type="ECO:0000313" key="6">
    <source>
        <dbReference type="EMBL" id="KAL3689316.1"/>
    </source>
</evidence>
<comment type="caution">
    <text evidence="6">The sequence shown here is derived from an EMBL/GenBank/DDBJ whole genome shotgun (WGS) entry which is preliminary data.</text>
</comment>
<keyword evidence="1" id="KW-0677">Repeat</keyword>
<accession>A0ABD3HEQ6</accession>
<dbReference type="Gene3D" id="1.25.40.20">
    <property type="entry name" value="Ankyrin repeat-containing domain"/>
    <property type="match status" value="2"/>
</dbReference>
<evidence type="ECO:0000256" key="1">
    <source>
        <dbReference type="ARBA" id="ARBA00022737"/>
    </source>
</evidence>
<sequence>MEALVNIGLLSRAVTPFRQHPTVSLPRYGTRAAHRSPPCAGAASQEGIFLEEDGQYEVPIDSGIFEEVFPTVRKLETSPKSGKQGKLGDSMPKSILIPDEWVSVQKHHLRTKKERKQETLALQIQRARDKEAELRAVKEKAAREKRARLYRSLYPNSAISTCENDGSNASASPAADGESNDVGRADLDEEDILEELFEESGEETISGRARPKDYRAGLEFSSLEEVTEKLREVVESSSGGRRSHGGESGDETDEEEPQIAVELTPEEKEMLRSRNMNFAKISSTSWSPLHTLASAGQVYLAAELIKRGAQVDTLDKEGLTPMHRAIQGGRKTMVRLLLKAGASVHVRDKDGATLLHYAAQSGNRDITRLLLRDDVDLNAADKDGWTPLHVAVQTGRTEFYDTIKFMKRREAAEARRRRTARESELLPHDEAA</sequence>
<name>A0ABD3HEQ6_9MARC</name>
<protein>
    <submittedName>
        <fullName evidence="6">Uncharacterized protein</fullName>
    </submittedName>
</protein>
<dbReference type="InterPro" id="IPR036770">
    <property type="entry name" value="Ankyrin_rpt-contain_sf"/>
</dbReference>
<dbReference type="Pfam" id="PF12796">
    <property type="entry name" value="Ank_2"/>
    <property type="match status" value="1"/>
</dbReference>
<feature type="region of interest" description="Disordered" evidence="5">
    <location>
        <begin position="231"/>
        <end position="258"/>
    </location>
</feature>
<dbReference type="EMBL" id="JBJQOH010000004">
    <property type="protein sequence ID" value="KAL3689316.1"/>
    <property type="molecule type" value="Genomic_DNA"/>
</dbReference>
<feature type="compositionally biased region" description="Acidic residues" evidence="5">
    <location>
        <begin position="248"/>
        <end position="257"/>
    </location>
</feature>
<dbReference type="PANTHER" id="PTHR24180:SF45">
    <property type="entry name" value="POLY [ADP-RIBOSE] POLYMERASE TANKYRASE"/>
    <property type="match status" value="1"/>
</dbReference>
<dbReference type="SUPFAM" id="SSF48403">
    <property type="entry name" value="Ankyrin repeat"/>
    <property type="match status" value="1"/>
</dbReference>
<feature type="region of interest" description="Disordered" evidence="5">
    <location>
        <begin position="158"/>
        <end position="182"/>
    </location>
</feature>
<feature type="repeat" description="ANK" evidence="3">
    <location>
        <begin position="317"/>
        <end position="349"/>
    </location>
</feature>
<keyword evidence="4" id="KW-0175">Coiled coil</keyword>
<proteinExistence type="predicted"/>
<keyword evidence="2 3" id="KW-0040">ANK repeat</keyword>
<dbReference type="Proteomes" id="UP001633002">
    <property type="component" value="Unassembled WGS sequence"/>
</dbReference>
<feature type="coiled-coil region" evidence="4">
    <location>
        <begin position="120"/>
        <end position="147"/>
    </location>
</feature>
<feature type="repeat" description="ANK" evidence="3">
    <location>
        <begin position="284"/>
        <end position="316"/>
    </location>
</feature>
<dbReference type="PROSITE" id="PS50297">
    <property type="entry name" value="ANK_REP_REGION"/>
    <property type="match status" value="3"/>
</dbReference>
<evidence type="ECO:0000256" key="2">
    <source>
        <dbReference type="ARBA" id="ARBA00023043"/>
    </source>
</evidence>
<feature type="repeat" description="ANK" evidence="3">
    <location>
        <begin position="350"/>
        <end position="382"/>
    </location>
</feature>
<dbReference type="InterPro" id="IPR051637">
    <property type="entry name" value="Ank_repeat_dom-contain_49"/>
</dbReference>
<feature type="compositionally biased region" description="Polar residues" evidence="5">
    <location>
        <begin position="158"/>
        <end position="171"/>
    </location>
</feature>
<evidence type="ECO:0000256" key="4">
    <source>
        <dbReference type="SAM" id="Coils"/>
    </source>
</evidence>
<evidence type="ECO:0000313" key="7">
    <source>
        <dbReference type="Proteomes" id="UP001633002"/>
    </source>
</evidence>
<dbReference type="PANTHER" id="PTHR24180">
    <property type="entry name" value="CYCLIN-DEPENDENT KINASE INHIBITOR 2C-RELATED"/>
    <property type="match status" value="1"/>
</dbReference>
<reference evidence="6 7" key="1">
    <citation type="submission" date="2024-09" db="EMBL/GenBank/DDBJ databases">
        <title>Chromosome-scale assembly of Riccia sorocarpa.</title>
        <authorList>
            <person name="Paukszto L."/>
        </authorList>
    </citation>
    <scope>NUCLEOTIDE SEQUENCE [LARGE SCALE GENOMIC DNA]</scope>
    <source>
        <strain evidence="6">LP-2024</strain>
        <tissue evidence="6">Aerial parts of the thallus</tissue>
    </source>
</reference>
<dbReference type="AlphaFoldDB" id="A0ABD3HEQ6"/>
<gene>
    <name evidence="6" type="ORF">R1sor_015625</name>
</gene>
<dbReference type="SMART" id="SM00248">
    <property type="entry name" value="ANK"/>
    <property type="match status" value="4"/>
</dbReference>
<evidence type="ECO:0000256" key="5">
    <source>
        <dbReference type="SAM" id="MobiDB-lite"/>
    </source>
</evidence>
<keyword evidence="7" id="KW-1185">Reference proteome</keyword>
<organism evidence="6 7">
    <name type="scientific">Riccia sorocarpa</name>
    <dbReference type="NCBI Taxonomy" id="122646"/>
    <lineage>
        <taxon>Eukaryota</taxon>
        <taxon>Viridiplantae</taxon>
        <taxon>Streptophyta</taxon>
        <taxon>Embryophyta</taxon>
        <taxon>Marchantiophyta</taxon>
        <taxon>Marchantiopsida</taxon>
        <taxon>Marchantiidae</taxon>
        <taxon>Marchantiales</taxon>
        <taxon>Ricciaceae</taxon>
        <taxon>Riccia</taxon>
    </lineage>
</organism>
<dbReference type="InterPro" id="IPR002110">
    <property type="entry name" value="Ankyrin_rpt"/>
</dbReference>
<evidence type="ECO:0000256" key="3">
    <source>
        <dbReference type="PROSITE-ProRule" id="PRU00023"/>
    </source>
</evidence>